<dbReference type="AlphaFoldDB" id="A0A1A6H6G2"/>
<gene>
    <name evidence="2" type="ORF">A6R68_15578</name>
</gene>
<keyword evidence="3" id="KW-1185">Reference proteome</keyword>
<evidence type="ECO:0000313" key="2">
    <source>
        <dbReference type="EMBL" id="OBS73884.1"/>
    </source>
</evidence>
<dbReference type="CDD" id="cd07765">
    <property type="entry name" value="KRAB_A-box"/>
    <property type="match status" value="1"/>
</dbReference>
<evidence type="ECO:0000259" key="1">
    <source>
        <dbReference type="PROSITE" id="PS50805"/>
    </source>
</evidence>
<dbReference type="InterPro" id="IPR001909">
    <property type="entry name" value="KRAB"/>
</dbReference>
<dbReference type="GO" id="GO:0006355">
    <property type="term" value="P:regulation of DNA-templated transcription"/>
    <property type="evidence" value="ECO:0007669"/>
    <property type="project" value="InterPro"/>
</dbReference>
<feature type="domain" description="KRAB" evidence="1">
    <location>
        <begin position="1"/>
        <end position="60"/>
    </location>
</feature>
<reference evidence="2 3" key="1">
    <citation type="submission" date="2016-06" db="EMBL/GenBank/DDBJ databases">
        <title>The Draft Genome Sequence and Annotation of the Desert Woodrat Neotoma lepida.</title>
        <authorList>
            <person name="Campbell M."/>
            <person name="Oakeson K.F."/>
            <person name="Yandell M."/>
            <person name="Halpert J.R."/>
            <person name="Dearing D."/>
        </authorList>
    </citation>
    <scope>NUCLEOTIDE SEQUENCE [LARGE SCALE GENOMIC DNA]</scope>
    <source>
        <strain evidence="2">417</strain>
        <tissue evidence="2">Liver</tissue>
    </source>
</reference>
<dbReference type="Proteomes" id="UP000092124">
    <property type="component" value="Unassembled WGS sequence"/>
</dbReference>
<accession>A0A1A6H6G2</accession>
<dbReference type="Pfam" id="PF01352">
    <property type="entry name" value="KRAB"/>
    <property type="match status" value="1"/>
</dbReference>
<dbReference type="SUPFAM" id="SSF109640">
    <property type="entry name" value="KRAB domain (Kruppel-associated box)"/>
    <property type="match status" value="1"/>
</dbReference>
<dbReference type="PROSITE" id="PS50805">
    <property type="entry name" value="KRAB"/>
    <property type="match status" value="1"/>
</dbReference>
<comment type="caution">
    <text evidence="2">The sequence shown here is derived from an EMBL/GenBank/DDBJ whole genome shotgun (WGS) entry which is preliminary data.</text>
</comment>
<dbReference type="Gene3D" id="6.10.140.140">
    <property type="match status" value="1"/>
</dbReference>
<protein>
    <recommendedName>
        <fullName evidence="1">KRAB domain-containing protein</fullName>
    </recommendedName>
</protein>
<organism evidence="2 3">
    <name type="scientific">Neotoma lepida</name>
    <name type="common">Desert woodrat</name>
    <dbReference type="NCBI Taxonomy" id="56216"/>
    <lineage>
        <taxon>Eukaryota</taxon>
        <taxon>Metazoa</taxon>
        <taxon>Chordata</taxon>
        <taxon>Craniata</taxon>
        <taxon>Vertebrata</taxon>
        <taxon>Euteleostomi</taxon>
        <taxon>Mammalia</taxon>
        <taxon>Eutheria</taxon>
        <taxon>Euarchontoglires</taxon>
        <taxon>Glires</taxon>
        <taxon>Rodentia</taxon>
        <taxon>Myomorpha</taxon>
        <taxon>Muroidea</taxon>
        <taxon>Cricetidae</taxon>
        <taxon>Neotominae</taxon>
        <taxon>Neotoma</taxon>
    </lineage>
</organism>
<proteinExistence type="predicted"/>
<name>A0A1A6H6G2_NEOLE</name>
<dbReference type="InterPro" id="IPR036051">
    <property type="entry name" value="KRAB_dom_sf"/>
</dbReference>
<feature type="non-terminal residue" evidence="2">
    <location>
        <position position="1"/>
    </location>
</feature>
<dbReference type="EMBL" id="LZPO01044584">
    <property type="protein sequence ID" value="OBS73884.1"/>
    <property type="molecule type" value="Genomic_DNA"/>
</dbReference>
<feature type="non-terminal residue" evidence="2">
    <location>
        <position position="60"/>
    </location>
</feature>
<evidence type="ECO:0000313" key="3">
    <source>
        <dbReference type="Proteomes" id="UP000092124"/>
    </source>
</evidence>
<sequence>DVATDFRQEEFGCLDSAERTLPGNDKLKNYTNLVSAAVPTLLWRQPAERRSNYLPMRATA</sequence>